<dbReference type="SUPFAM" id="SSF52540">
    <property type="entry name" value="P-loop containing nucleoside triphosphate hydrolases"/>
    <property type="match status" value="1"/>
</dbReference>
<organism evidence="3 4">
    <name type="scientific">Dongia soli</name>
    <dbReference type="NCBI Taxonomy" id="600628"/>
    <lineage>
        <taxon>Bacteria</taxon>
        <taxon>Pseudomonadati</taxon>
        <taxon>Pseudomonadota</taxon>
        <taxon>Alphaproteobacteria</taxon>
        <taxon>Rhodospirillales</taxon>
        <taxon>Dongiaceae</taxon>
        <taxon>Dongia</taxon>
    </lineage>
</organism>
<dbReference type="Pfam" id="PF00005">
    <property type="entry name" value="ABC_tran"/>
    <property type="match status" value="1"/>
</dbReference>
<dbReference type="InterPro" id="IPR003439">
    <property type="entry name" value="ABC_transporter-like_ATP-bd"/>
</dbReference>
<comment type="caution">
    <text evidence="3">The sequence shown here is derived from an EMBL/GenBank/DDBJ whole genome shotgun (WGS) entry which is preliminary data.</text>
</comment>
<dbReference type="Gene3D" id="3.40.50.300">
    <property type="entry name" value="P-loop containing nucleotide triphosphate hydrolases"/>
    <property type="match status" value="1"/>
</dbReference>
<dbReference type="Proteomes" id="UP001279642">
    <property type="component" value="Unassembled WGS sequence"/>
</dbReference>
<accession>A0ABU5EDQ9</accession>
<dbReference type="PANTHER" id="PTHR42781">
    <property type="entry name" value="SPERMIDINE/PUTRESCINE IMPORT ATP-BINDING PROTEIN POTA"/>
    <property type="match status" value="1"/>
</dbReference>
<evidence type="ECO:0000259" key="2">
    <source>
        <dbReference type="Pfam" id="PF00005"/>
    </source>
</evidence>
<feature type="domain" description="ABC transporter" evidence="2">
    <location>
        <begin position="46"/>
        <end position="95"/>
    </location>
</feature>
<evidence type="ECO:0000313" key="3">
    <source>
        <dbReference type="EMBL" id="MDY0884047.1"/>
    </source>
</evidence>
<proteinExistence type="predicted"/>
<dbReference type="EMBL" id="JAXCLW010000003">
    <property type="protein sequence ID" value="MDY0884047.1"/>
    <property type="molecule type" value="Genomic_DNA"/>
</dbReference>
<dbReference type="GO" id="GO:0005524">
    <property type="term" value="F:ATP binding"/>
    <property type="evidence" value="ECO:0007669"/>
    <property type="project" value="UniProtKB-KW"/>
</dbReference>
<dbReference type="InterPro" id="IPR027417">
    <property type="entry name" value="P-loop_NTPase"/>
</dbReference>
<keyword evidence="3" id="KW-0547">Nucleotide-binding</keyword>
<evidence type="ECO:0000313" key="4">
    <source>
        <dbReference type="Proteomes" id="UP001279642"/>
    </source>
</evidence>
<protein>
    <submittedName>
        <fullName evidence="3">ATP-binding cassette domain-containing protein</fullName>
    </submittedName>
</protein>
<keyword evidence="3" id="KW-0067">ATP-binding</keyword>
<dbReference type="PANTHER" id="PTHR42781:SF4">
    <property type="entry name" value="SPERMIDINE_PUTRESCINE IMPORT ATP-BINDING PROTEIN POTA"/>
    <property type="match status" value="1"/>
</dbReference>
<keyword evidence="1" id="KW-0813">Transport</keyword>
<sequence length="99" mass="10341">MAGLIGRGPLDDESKFHMADVSSASDAPALDLDRLRRSFGNVVAVDDVSINVAKGEFVTLLGPSGSGKTSTLRLIGGFEELNSGAIKINGARIDHLPAY</sequence>
<reference evidence="3 4" key="1">
    <citation type="journal article" date="2016" name="Antonie Van Leeuwenhoek">
        <title>Dongia soli sp. nov., isolated from soil from Dokdo, Korea.</title>
        <authorList>
            <person name="Kim D.U."/>
            <person name="Lee H."/>
            <person name="Kim H."/>
            <person name="Kim S.G."/>
            <person name="Ka J.O."/>
        </authorList>
    </citation>
    <scope>NUCLEOTIDE SEQUENCE [LARGE SCALE GENOMIC DNA]</scope>
    <source>
        <strain evidence="3 4">D78</strain>
    </source>
</reference>
<keyword evidence="4" id="KW-1185">Reference proteome</keyword>
<dbReference type="InterPro" id="IPR050093">
    <property type="entry name" value="ABC_SmlMolc_Importer"/>
</dbReference>
<dbReference type="RefSeq" id="WP_320509106.1">
    <property type="nucleotide sequence ID" value="NZ_JAXCLW010000003.1"/>
</dbReference>
<gene>
    <name evidence="3" type="ORF">SMD27_14440</name>
</gene>
<name>A0ABU5EDQ9_9PROT</name>
<evidence type="ECO:0000256" key="1">
    <source>
        <dbReference type="ARBA" id="ARBA00022448"/>
    </source>
</evidence>